<dbReference type="InterPro" id="IPR012677">
    <property type="entry name" value="Nucleotide-bd_a/b_plait_sf"/>
</dbReference>
<evidence type="ECO:0000256" key="3">
    <source>
        <dbReference type="PROSITE-ProRule" id="PRU00176"/>
    </source>
</evidence>
<feature type="compositionally biased region" description="Low complexity" evidence="4">
    <location>
        <begin position="1001"/>
        <end position="1016"/>
    </location>
</feature>
<feature type="domain" description="RRM" evidence="5">
    <location>
        <begin position="416"/>
        <end position="500"/>
    </location>
</feature>
<feature type="compositionally biased region" description="Basic and acidic residues" evidence="4">
    <location>
        <begin position="976"/>
        <end position="989"/>
    </location>
</feature>
<evidence type="ECO:0000256" key="4">
    <source>
        <dbReference type="SAM" id="MobiDB-lite"/>
    </source>
</evidence>
<feature type="compositionally biased region" description="Gly residues" evidence="4">
    <location>
        <begin position="760"/>
        <end position="787"/>
    </location>
</feature>
<feature type="compositionally biased region" description="Low complexity" evidence="4">
    <location>
        <begin position="889"/>
        <end position="905"/>
    </location>
</feature>
<protein>
    <recommendedName>
        <fullName evidence="5">RRM domain-containing protein</fullName>
    </recommendedName>
</protein>
<feature type="compositionally biased region" description="Basic and acidic residues" evidence="4">
    <location>
        <begin position="500"/>
        <end position="517"/>
    </location>
</feature>
<sequence length="1016" mass="108174">MEKGAGNENAPKGVSDTTGDLKESSVVSNSKVEEPSAKTEEVKKENGIEKTPGVTETNIKIDKEENGIDEKTSGEIPTKTTKNVDMTVFVGKLSDRVTPDELKKFFTKETKSEEAEVLDVSMPWKVVKKSKKLGIAFVDFANKRAYEVALTLNNAPLHGQNIIVLPATDTHQGLLLMDGAEGEAKDGEGEGKTKNAYVPVYKKSDHVAYIKNLPHGVTEDDVLAFFKFTREDIVDIAIPIPFKAKRNAKRPVRAIIAFPTDEGLQKCLAQTKTTFQDREVVVERHQMVSKVAVGEKRSANDTNETASPEKHPKTTDGSTMELDLFVKHIPREASDRQIKDFFASVGATVTKVNLFSESITGSTRGMGFVSMADKESVQKGLSLDCKRFYKNKVRVSVRRDREHLDRPDKGEVLPNFSTFIANIPIKEKVDILKQALTKHFEAANCVVKTLHFPSATNKLNNKGYAFIVFENEDSLKKGQSLDNTEVQLGDNKVTIQVSDRWPENPESVGDKARETSAHRGAPNSLSEPPGSGKQRKRKKGLPPMGGPQGLPGPHGLGPHGLHGPPGPRGPLGPHGPFGPRGPPGPMGPMGPMGPRDMVPPNRWDGPPDFQGDGPEFGPYGPEYQDYLEYLEYRDYVAMRKAFDERRELAEFRARYRAEREDDFMPPPQQAMQPPLPPPPPSSNQGPMGSGGYSRPPSGLHKEARVDDGYRGSSYPGGGPRDRGGFDDGPSGSANRSREYRDFDYSSSRGGAGDGFSNSGSGPGGYGGGGSGGGGGGGGGSGGGGGANSSGFLASDQRGSGGYNYSDSFTSSLNSSRYQTAADSTFSRSRLLDNSGASSSALGFSRDSSTTYRDSANGLDTSTRGGGLSNYSSGYPSGGGSGGGGGYSGASGSSNLRSSALGSGRSQYGHMSHSGLDRGSTSYGGGMGESSGFGGSGSGSYSGPDQRFSYMSGSSLPPLQGDRHRYGGYPMSSEPPDQFRKGSQYDKSDSGPRLGPVGMAGNSGYDGYSGMSGYRAG</sequence>
<gene>
    <name evidence="6" type="ORF">R5R35_002606</name>
</gene>
<feature type="domain" description="RRM" evidence="5">
    <location>
        <begin position="86"/>
        <end position="169"/>
    </location>
</feature>
<feature type="compositionally biased region" description="Polar residues" evidence="4">
    <location>
        <begin position="834"/>
        <end position="862"/>
    </location>
</feature>
<dbReference type="SMART" id="SM00360">
    <property type="entry name" value="RRM"/>
    <property type="match status" value="4"/>
</dbReference>
<feature type="compositionally biased region" description="Pro residues" evidence="4">
    <location>
        <begin position="664"/>
        <end position="681"/>
    </location>
</feature>
<feature type="region of interest" description="Disordered" evidence="4">
    <location>
        <begin position="293"/>
        <end position="317"/>
    </location>
</feature>
<feature type="region of interest" description="Disordered" evidence="4">
    <location>
        <begin position="493"/>
        <end position="620"/>
    </location>
</feature>
<name>A0AAN9UZD4_9ORTH</name>
<feature type="compositionally biased region" description="Basic and acidic residues" evidence="4">
    <location>
        <begin position="699"/>
        <end position="709"/>
    </location>
</feature>
<feature type="compositionally biased region" description="Gly residues" evidence="4">
    <location>
        <begin position="546"/>
        <end position="560"/>
    </location>
</feature>
<keyword evidence="2 3" id="KW-0694">RNA-binding</keyword>
<dbReference type="PANTHER" id="PTHR23236">
    <property type="entry name" value="EUKARYOTIC TRANSLATION INITIATION FACTOR 4B/4H"/>
    <property type="match status" value="1"/>
</dbReference>
<proteinExistence type="predicted"/>
<dbReference type="PANTHER" id="PTHR23236:SF119">
    <property type="entry name" value="NUCLEAR RNA-BINDING PROTEIN SART-3"/>
    <property type="match status" value="1"/>
</dbReference>
<keyword evidence="1" id="KW-0677">Repeat</keyword>
<reference evidence="6 7" key="1">
    <citation type="submission" date="2024-03" db="EMBL/GenBank/DDBJ databases">
        <title>The genome assembly and annotation of the cricket Gryllus longicercus Weissman &amp; Gray.</title>
        <authorList>
            <person name="Szrajer S."/>
            <person name="Gray D."/>
            <person name="Ylla G."/>
        </authorList>
    </citation>
    <scope>NUCLEOTIDE SEQUENCE [LARGE SCALE GENOMIC DNA]</scope>
    <source>
        <strain evidence="6">DAG 2021-001</strain>
        <tissue evidence="6">Whole body minus gut</tissue>
    </source>
</reference>
<evidence type="ECO:0000256" key="2">
    <source>
        <dbReference type="ARBA" id="ARBA00022884"/>
    </source>
</evidence>
<comment type="caution">
    <text evidence="6">The sequence shown here is derived from an EMBL/GenBank/DDBJ whole genome shotgun (WGS) entry which is preliminary data.</text>
</comment>
<evidence type="ECO:0000313" key="6">
    <source>
        <dbReference type="EMBL" id="KAK7788672.1"/>
    </source>
</evidence>
<feature type="region of interest" description="Disordered" evidence="4">
    <location>
        <begin position="1"/>
        <end position="78"/>
    </location>
</feature>
<dbReference type="AlphaFoldDB" id="A0AAN9UZD4"/>
<dbReference type="Proteomes" id="UP001378592">
    <property type="component" value="Unassembled WGS sequence"/>
</dbReference>
<keyword evidence="7" id="KW-1185">Reference proteome</keyword>
<feature type="compositionally biased region" description="Pro residues" evidence="4">
    <location>
        <begin position="579"/>
        <end position="588"/>
    </location>
</feature>
<dbReference type="SUPFAM" id="SSF54928">
    <property type="entry name" value="RNA-binding domain, RBD"/>
    <property type="match status" value="3"/>
</dbReference>
<feature type="compositionally biased region" description="Basic and acidic residues" evidence="4">
    <location>
        <begin position="59"/>
        <end position="73"/>
    </location>
</feature>
<feature type="compositionally biased region" description="Gly residues" evidence="4">
    <location>
        <begin position="921"/>
        <end position="939"/>
    </location>
</feature>
<evidence type="ECO:0000256" key="1">
    <source>
        <dbReference type="ARBA" id="ARBA00022737"/>
    </source>
</evidence>
<dbReference type="GO" id="GO:0003723">
    <property type="term" value="F:RNA binding"/>
    <property type="evidence" value="ECO:0007669"/>
    <property type="project" value="UniProtKB-UniRule"/>
</dbReference>
<feature type="domain" description="RRM" evidence="5">
    <location>
        <begin position="322"/>
        <end position="400"/>
    </location>
</feature>
<dbReference type="EMBL" id="JAZDUA010000979">
    <property type="protein sequence ID" value="KAK7788672.1"/>
    <property type="molecule type" value="Genomic_DNA"/>
</dbReference>
<dbReference type="InterPro" id="IPR035979">
    <property type="entry name" value="RBD_domain_sf"/>
</dbReference>
<dbReference type="Pfam" id="PF00076">
    <property type="entry name" value="RRM_1"/>
    <property type="match status" value="2"/>
</dbReference>
<accession>A0AAN9UZD4</accession>
<dbReference type="InterPro" id="IPR000504">
    <property type="entry name" value="RRM_dom"/>
</dbReference>
<organism evidence="6 7">
    <name type="scientific">Gryllus longicercus</name>
    <dbReference type="NCBI Taxonomy" id="2509291"/>
    <lineage>
        <taxon>Eukaryota</taxon>
        <taxon>Metazoa</taxon>
        <taxon>Ecdysozoa</taxon>
        <taxon>Arthropoda</taxon>
        <taxon>Hexapoda</taxon>
        <taxon>Insecta</taxon>
        <taxon>Pterygota</taxon>
        <taxon>Neoptera</taxon>
        <taxon>Polyneoptera</taxon>
        <taxon>Orthoptera</taxon>
        <taxon>Ensifera</taxon>
        <taxon>Gryllidea</taxon>
        <taxon>Grylloidea</taxon>
        <taxon>Gryllidae</taxon>
        <taxon>Gryllinae</taxon>
        <taxon>Gryllus</taxon>
    </lineage>
</organism>
<dbReference type="Gene3D" id="3.30.70.330">
    <property type="match status" value="4"/>
</dbReference>
<feature type="compositionally biased region" description="Polar residues" evidence="4">
    <location>
        <begin position="802"/>
        <end position="827"/>
    </location>
</feature>
<feature type="compositionally biased region" description="Gly residues" evidence="4">
    <location>
        <begin position="875"/>
        <end position="888"/>
    </location>
</feature>
<dbReference type="CDD" id="cd00590">
    <property type="entry name" value="RRM_SF"/>
    <property type="match status" value="1"/>
</dbReference>
<evidence type="ECO:0000259" key="5">
    <source>
        <dbReference type="PROSITE" id="PS50102"/>
    </source>
</evidence>
<feature type="region of interest" description="Disordered" evidence="4">
    <location>
        <begin position="657"/>
        <end position="1016"/>
    </location>
</feature>
<dbReference type="PROSITE" id="PS50102">
    <property type="entry name" value="RRM"/>
    <property type="match status" value="3"/>
</dbReference>
<evidence type="ECO:0000313" key="7">
    <source>
        <dbReference type="Proteomes" id="UP001378592"/>
    </source>
</evidence>
<feature type="compositionally biased region" description="Basic and acidic residues" evidence="4">
    <location>
        <begin position="31"/>
        <end position="48"/>
    </location>
</feature>